<reference evidence="1 2" key="1">
    <citation type="submission" date="2020-08" db="EMBL/GenBank/DDBJ databases">
        <title>The genome sequence of Novosphingobium flavum 4Y4.</title>
        <authorList>
            <person name="Liu Y."/>
        </authorList>
    </citation>
    <scope>NUCLEOTIDE SEQUENCE [LARGE SCALE GENOMIC DNA]</scope>
    <source>
        <strain evidence="1 2">4Y4</strain>
    </source>
</reference>
<comment type="caution">
    <text evidence="1">The sequence shown here is derived from an EMBL/GenBank/DDBJ whole genome shotgun (WGS) entry which is preliminary data.</text>
</comment>
<evidence type="ECO:0000313" key="2">
    <source>
        <dbReference type="Proteomes" id="UP000520156"/>
    </source>
</evidence>
<organism evidence="1 2">
    <name type="scientific">Novosphingobium aerophilum</name>
    <dbReference type="NCBI Taxonomy" id="2839843"/>
    <lineage>
        <taxon>Bacteria</taxon>
        <taxon>Pseudomonadati</taxon>
        <taxon>Pseudomonadota</taxon>
        <taxon>Alphaproteobacteria</taxon>
        <taxon>Sphingomonadales</taxon>
        <taxon>Sphingomonadaceae</taxon>
        <taxon>Novosphingobium</taxon>
    </lineage>
</organism>
<dbReference type="GO" id="GO:0034194">
    <property type="term" value="P:D-galactonate catabolic process"/>
    <property type="evidence" value="ECO:0007669"/>
    <property type="project" value="InterPro"/>
</dbReference>
<keyword evidence="1" id="KW-0418">Kinase</keyword>
<dbReference type="EMBL" id="JACLAU010000019">
    <property type="protein sequence ID" value="MBC2652382.1"/>
    <property type="molecule type" value="Genomic_DNA"/>
</dbReference>
<dbReference type="Gene3D" id="3.30.420.310">
    <property type="entry name" value="2-keto-3-deoxy-galactonokinase, C-terminal domain"/>
    <property type="match status" value="1"/>
</dbReference>
<dbReference type="CDD" id="cd24012">
    <property type="entry name" value="ASKHA_NBD_KDGal-kinase"/>
    <property type="match status" value="1"/>
</dbReference>
<protein>
    <submittedName>
        <fullName evidence="1">2-dehydro-3-deoxygalactonokinase</fullName>
    </submittedName>
</protein>
<dbReference type="RefSeq" id="WP_185683802.1">
    <property type="nucleotide sequence ID" value="NZ_JACLAU010000019.1"/>
</dbReference>
<keyword evidence="1" id="KW-0808">Transferase</keyword>
<gene>
    <name evidence="1" type="ORF">H7F49_11775</name>
</gene>
<dbReference type="GO" id="GO:0008671">
    <property type="term" value="F:2-dehydro-3-deoxygalactonokinase activity"/>
    <property type="evidence" value="ECO:0007669"/>
    <property type="project" value="InterPro"/>
</dbReference>
<name>A0A7X1F8L5_9SPHN</name>
<dbReference type="InterPro" id="IPR042258">
    <property type="entry name" value="DGOK_N"/>
</dbReference>
<evidence type="ECO:0000313" key="1">
    <source>
        <dbReference type="EMBL" id="MBC2652382.1"/>
    </source>
</evidence>
<dbReference type="Proteomes" id="UP000520156">
    <property type="component" value="Unassembled WGS sequence"/>
</dbReference>
<dbReference type="Gene3D" id="3.30.420.300">
    <property type="entry name" value="2-keto-3-deoxy-galactonokinase, substrate binding domain"/>
    <property type="match status" value="1"/>
</dbReference>
<sequence>MAGHLIAVDWGTTNRRVYLLDEGGQVLATARDDRGIKAMPRSGYLSETASLRQRYGDLPIILAGMVGSARGWIEVPYLPCPIGLGELAAGLSWVEPGRTAIVPGLAHPDGDVMRGEEVQFLGAHASGLTTGGGLLCQPGTHCKWARLEQGRIGQFSTAMTGELFALLKSHSLLAEFLIGAVSDDQSFRDGVQDGLSGRLPRDLFRVRAAALLGHRTVSQSASFVSGLLIGHDVGGVGFDQGEQVSIIADPELGGLYASAVRIAGGKSQIIDSQAVFVSGIAQLWKARRS</sequence>
<accession>A0A7X1F8L5</accession>
<dbReference type="Pfam" id="PF05035">
    <property type="entry name" value="DGOK"/>
    <property type="match status" value="1"/>
</dbReference>
<proteinExistence type="predicted"/>
<dbReference type="AlphaFoldDB" id="A0A7X1F8L5"/>
<dbReference type="InterPro" id="IPR042257">
    <property type="entry name" value="DGOK_C"/>
</dbReference>
<dbReference type="InterPro" id="IPR007729">
    <property type="entry name" value="DGOK"/>
</dbReference>
<keyword evidence="2" id="KW-1185">Reference proteome</keyword>